<evidence type="ECO:0000313" key="3">
    <source>
        <dbReference type="EMBL" id="TDL26630.1"/>
    </source>
</evidence>
<keyword evidence="1" id="KW-0732">Signal</keyword>
<dbReference type="EMBL" id="ML170161">
    <property type="protein sequence ID" value="TDL26630.1"/>
    <property type="molecule type" value="Genomic_DNA"/>
</dbReference>
<dbReference type="OrthoDB" id="2012278at2759"/>
<dbReference type="InterPro" id="IPR039743">
    <property type="entry name" value="6GAL/EXGAL"/>
</dbReference>
<gene>
    <name evidence="3" type="ORF">BD410DRAFT_895274</name>
</gene>
<keyword evidence="3" id="KW-0378">Hydrolase</keyword>
<protein>
    <submittedName>
        <fullName evidence="3">Glycoside hydrolase</fullName>
    </submittedName>
</protein>
<dbReference type="AlphaFoldDB" id="A0A4Y7QIC1"/>
<feature type="signal peptide" evidence="1">
    <location>
        <begin position="1"/>
        <end position="20"/>
    </location>
</feature>
<sequence length="487" mass="52183">MVFLHSLGFLLAAVVHLSNGKVTVSTKAAQTMNGIGASGAWWPIDLFKYPESVRSHVADLLFSPNNLGLTSYRYNLGGGGVGVGNPSRAPETFYVSPGVYNWSADAAGVYFLKQAVQHKVPQLILFVNSAPAAFTTNNQTCAGGLLDAHIPDFAKYIADVVTHFKQQGVIFTHVSPINEPDYSMGTPGTPCGQEGMAVPPSQRAAIVVALRSALNKTNLQSVQITADETSRLEQFLSEAQTWLPSAASSVGAVCHHQYSFPNDALAAQMPATAKQYAPGKETWFTEICCFQAIDPTLQSTDPTAPQQFGGGFQPGMIGALKLGNVLRQSFAVVGDVHFDWWTALSDVMGCDPLADATCVTTDNTAGWNDGLLYYDPNFATNGNHALYSTKRFQLLRHFANFIRIGAKRFPVNNLPANVQGLAFKDSKGGSLILMNMSPNTIAVDLSGVTSLGKFTSAIQTTQSSDWTTIKKAVTSVPGLSITTILFQ</sequence>
<dbReference type="PANTHER" id="PTHR42767:SF1">
    <property type="entry name" value="ENDO-BETA-1,6-GALACTANASE-LIKE DOMAIN-CONTAINING PROTEIN"/>
    <property type="match status" value="1"/>
</dbReference>
<keyword evidence="4" id="KW-1185">Reference proteome</keyword>
<feature type="chain" id="PRO_5021342850" evidence="1">
    <location>
        <begin position="21"/>
        <end position="487"/>
    </location>
</feature>
<dbReference type="Pfam" id="PF14587">
    <property type="entry name" value="Glyco_hydr_30_2"/>
    <property type="match status" value="1"/>
</dbReference>
<feature type="domain" description="Endo-beta-1,6-galactanase-like" evidence="2">
    <location>
        <begin position="26"/>
        <end position="239"/>
    </location>
</feature>
<evidence type="ECO:0000259" key="2">
    <source>
        <dbReference type="Pfam" id="PF14587"/>
    </source>
</evidence>
<dbReference type="InterPro" id="IPR017853">
    <property type="entry name" value="GH"/>
</dbReference>
<dbReference type="Proteomes" id="UP000294933">
    <property type="component" value="Unassembled WGS sequence"/>
</dbReference>
<reference evidence="3 4" key="1">
    <citation type="submission" date="2018-06" db="EMBL/GenBank/DDBJ databases">
        <title>A transcriptomic atlas of mushroom development highlights an independent origin of complex multicellularity.</title>
        <authorList>
            <consortium name="DOE Joint Genome Institute"/>
            <person name="Krizsan K."/>
            <person name="Almasi E."/>
            <person name="Merenyi Z."/>
            <person name="Sahu N."/>
            <person name="Viragh M."/>
            <person name="Koszo T."/>
            <person name="Mondo S."/>
            <person name="Kiss B."/>
            <person name="Balint B."/>
            <person name="Kues U."/>
            <person name="Barry K."/>
            <person name="Hegedus J.C."/>
            <person name="Henrissat B."/>
            <person name="Johnson J."/>
            <person name="Lipzen A."/>
            <person name="Ohm R."/>
            <person name="Nagy I."/>
            <person name="Pangilinan J."/>
            <person name="Yan J."/>
            <person name="Xiong Y."/>
            <person name="Grigoriev I.V."/>
            <person name="Hibbett D.S."/>
            <person name="Nagy L.G."/>
        </authorList>
    </citation>
    <scope>NUCLEOTIDE SEQUENCE [LARGE SCALE GENOMIC DNA]</scope>
    <source>
        <strain evidence="3 4">SZMC22713</strain>
    </source>
</reference>
<dbReference type="PANTHER" id="PTHR42767">
    <property type="entry name" value="ENDO-BETA-1,6-GALACTANASE"/>
    <property type="match status" value="1"/>
</dbReference>
<accession>A0A4Y7QIC1</accession>
<dbReference type="Gene3D" id="3.20.20.80">
    <property type="entry name" value="Glycosidases"/>
    <property type="match status" value="1"/>
</dbReference>
<dbReference type="VEuPathDB" id="FungiDB:BD410DRAFT_895274"/>
<evidence type="ECO:0000313" key="4">
    <source>
        <dbReference type="Proteomes" id="UP000294933"/>
    </source>
</evidence>
<name>A0A4Y7QIC1_9AGAM</name>
<organism evidence="3 4">
    <name type="scientific">Rickenella mellea</name>
    <dbReference type="NCBI Taxonomy" id="50990"/>
    <lineage>
        <taxon>Eukaryota</taxon>
        <taxon>Fungi</taxon>
        <taxon>Dikarya</taxon>
        <taxon>Basidiomycota</taxon>
        <taxon>Agaricomycotina</taxon>
        <taxon>Agaricomycetes</taxon>
        <taxon>Hymenochaetales</taxon>
        <taxon>Rickenellaceae</taxon>
        <taxon>Rickenella</taxon>
    </lineage>
</organism>
<evidence type="ECO:0000256" key="1">
    <source>
        <dbReference type="SAM" id="SignalP"/>
    </source>
</evidence>
<proteinExistence type="predicted"/>
<dbReference type="SUPFAM" id="SSF51445">
    <property type="entry name" value="(Trans)glycosidases"/>
    <property type="match status" value="1"/>
</dbReference>
<dbReference type="GO" id="GO:0004553">
    <property type="term" value="F:hydrolase activity, hydrolyzing O-glycosyl compounds"/>
    <property type="evidence" value="ECO:0007669"/>
    <property type="project" value="InterPro"/>
</dbReference>
<dbReference type="InterPro" id="IPR039514">
    <property type="entry name" value="6GAL-like"/>
</dbReference>